<feature type="compositionally biased region" description="Low complexity" evidence="1">
    <location>
        <begin position="383"/>
        <end position="400"/>
    </location>
</feature>
<feature type="region of interest" description="Disordered" evidence="1">
    <location>
        <begin position="374"/>
        <end position="424"/>
    </location>
</feature>
<dbReference type="Gene3D" id="3.60.40.10">
    <property type="entry name" value="PPM-type phosphatase domain"/>
    <property type="match status" value="1"/>
</dbReference>
<dbReference type="Pfam" id="PF13672">
    <property type="entry name" value="PP2C_2"/>
    <property type="match status" value="1"/>
</dbReference>
<comment type="caution">
    <text evidence="3">The sequence shown here is derived from an EMBL/GenBank/DDBJ whole genome shotgun (WGS) entry which is preliminary data.</text>
</comment>
<accession>A0A951UMC3</accession>
<dbReference type="InterPro" id="IPR015655">
    <property type="entry name" value="PP2C"/>
</dbReference>
<dbReference type="Pfam" id="PF12773">
    <property type="entry name" value="DZR"/>
    <property type="match status" value="1"/>
</dbReference>
<dbReference type="GO" id="GO:0004722">
    <property type="term" value="F:protein serine/threonine phosphatase activity"/>
    <property type="evidence" value="ECO:0007669"/>
    <property type="project" value="InterPro"/>
</dbReference>
<evidence type="ECO:0000256" key="1">
    <source>
        <dbReference type="SAM" id="MobiDB-lite"/>
    </source>
</evidence>
<evidence type="ECO:0000259" key="2">
    <source>
        <dbReference type="PROSITE" id="PS51746"/>
    </source>
</evidence>
<feature type="domain" description="PPM-type phosphatase" evidence="2">
    <location>
        <begin position="438"/>
        <end position="695"/>
    </location>
</feature>
<proteinExistence type="predicted"/>
<evidence type="ECO:0000313" key="4">
    <source>
        <dbReference type="Proteomes" id="UP000757435"/>
    </source>
</evidence>
<dbReference type="SMART" id="SM00331">
    <property type="entry name" value="PP2C_SIG"/>
    <property type="match status" value="1"/>
</dbReference>
<dbReference type="PROSITE" id="PS51746">
    <property type="entry name" value="PPM_2"/>
    <property type="match status" value="1"/>
</dbReference>
<dbReference type="InterPro" id="IPR025874">
    <property type="entry name" value="DZR"/>
</dbReference>
<sequence length="706" mass="78612">MLVCPQCQFENPDTHKFCQKCGESLLEQKCPTCKATAVFDADYCLQCGTAIGTFWKALLIFTQEHDGQNGSLQPLRLDRLLVSGGSVSTAAADEVASAHQMSYVLPNGKYLDIQQRYQILAPLPEKVDGTEAEIKVLDCQPLQVSPFRGQDWHLSRSLPEISSPLSALTAIPTIAQPYLELQERYPALPLPQLHDAWEQEGLQVLLLEDRSSLPLLLDFWRDEQVLPIQLLHWLHEMIELWAALQSGNCCQSLLVLDNLRVDEDSLLCLQRLYADRPEQPPQLRDLGRLWQSLFQRSQRTQRGDLAQLYSDLELGIVNSLEQLRSRIGEIATTLQVNFPPATVSLSPPEPLNPFMIDDATLNGEALFSGSPNVARQALPTNLPSKESSESPGSEFSGSEPHNLEDDLEAQPTVPNEDVPEADDSPTIVLPMRLASLDDAGLTDIGRQRDHNEDCFSIQTEVKKIESSKGRSLQAKGLYILCDGMGGHASGEVASALAVETLQKYFAEHWQDKLPSQESIREAIHQANQAIYDLNQQNSRSGSGRMGTTLVLVLVQDTEAAIAHVGDSRLYRFSRRQGLETVTVDHEVGQREIQRGVEPAIAYARPDAYQLTQALGPRDENFVIPDIRFLELNEDMLLLLCSDGLTDNNLLETHWQSHVEPLLSSQSNLEQGVHQLIELANQQNGHDNITAIAIRAKVRPDLHQFGH</sequence>
<gene>
    <name evidence="3" type="ORF">KME15_07505</name>
</gene>
<dbReference type="InterPro" id="IPR036457">
    <property type="entry name" value="PPM-type-like_dom_sf"/>
</dbReference>
<reference evidence="3" key="1">
    <citation type="submission" date="2021-05" db="EMBL/GenBank/DDBJ databases">
        <authorList>
            <person name="Pietrasiak N."/>
            <person name="Ward R."/>
            <person name="Stajich J.E."/>
            <person name="Kurbessoian T."/>
        </authorList>
    </citation>
    <scope>NUCLEOTIDE SEQUENCE</scope>
    <source>
        <strain evidence="3">UHER 2000/2452</strain>
    </source>
</reference>
<dbReference type="SMART" id="SM00332">
    <property type="entry name" value="PP2Cc"/>
    <property type="match status" value="1"/>
</dbReference>
<protein>
    <submittedName>
        <fullName evidence="3">Serine/threonine phosphatase</fullName>
    </submittedName>
</protein>
<evidence type="ECO:0000313" key="3">
    <source>
        <dbReference type="EMBL" id="MBW4658504.1"/>
    </source>
</evidence>
<dbReference type="SUPFAM" id="SSF81606">
    <property type="entry name" value="PP2C-like"/>
    <property type="match status" value="1"/>
</dbReference>
<dbReference type="PANTHER" id="PTHR47992">
    <property type="entry name" value="PROTEIN PHOSPHATASE"/>
    <property type="match status" value="1"/>
</dbReference>
<name>A0A951UMC3_9CYAN</name>
<dbReference type="AlphaFoldDB" id="A0A951UMC3"/>
<dbReference type="EMBL" id="JAHHHD010000006">
    <property type="protein sequence ID" value="MBW4658504.1"/>
    <property type="molecule type" value="Genomic_DNA"/>
</dbReference>
<organism evidence="3 4">
    <name type="scientific">Drouetiella hepatica Uher 2000/2452</name>
    <dbReference type="NCBI Taxonomy" id="904376"/>
    <lineage>
        <taxon>Bacteria</taxon>
        <taxon>Bacillati</taxon>
        <taxon>Cyanobacteriota</taxon>
        <taxon>Cyanophyceae</taxon>
        <taxon>Oculatellales</taxon>
        <taxon>Oculatellaceae</taxon>
        <taxon>Drouetiella</taxon>
    </lineage>
</organism>
<reference evidence="3" key="2">
    <citation type="journal article" date="2022" name="Microbiol. Resour. Announc.">
        <title>Metagenome Sequencing to Explore Phylogenomics of Terrestrial Cyanobacteria.</title>
        <authorList>
            <person name="Ward R.D."/>
            <person name="Stajich J.E."/>
            <person name="Johansen J.R."/>
            <person name="Huntemann M."/>
            <person name="Clum A."/>
            <person name="Foster B."/>
            <person name="Foster B."/>
            <person name="Roux S."/>
            <person name="Palaniappan K."/>
            <person name="Varghese N."/>
            <person name="Mukherjee S."/>
            <person name="Reddy T.B.K."/>
            <person name="Daum C."/>
            <person name="Copeland A."/>
            <person name="Chen I.A."/>
            <person name="Ivanova N.N."/>
            <person name="Kyrpides N.C."/>
            <person name="Shapiro N."/>
            <person name="Eloe-Fadrosh E.A."/>
            <person name="Pietrasiak N."/>
        </authorList>
    </citation>
    <scope>NUCLEOTIDE SEQUENCE</scope>
    <source>
        <strain evidence="3">UHER 2000/2452</strain>
    </source>
</reference>
<dbReference type="InterPro" id="IPR001932">
    <property type="entry name" value="PPM-type_phosphatase-like_dom"/>
</dbReference>
<dbReference type="Proteomes" id="UP000757435">
    <property type="component" value="Unassembled WGS sequence"/>
</dbReference>
<dbReference type="NCBIfam" id="NF011149">
    <property type="entry name" value="PRK14559.1"/>
    <property type="match status" value="1"/>
</dbReference>
<dbReference type="CDD" id="cd00143">
    <property type="entry name" value="PP2Cc"/>
    <property type="match status" value="1"/>
</dbReference>